<keyword evidence="1" id="KW-0472">Membrane</keyword>
<dbReference type="InterPro" id="IPR011453">
    <property type="entry name" value="DUF1559"/>
</dbReference>
<comment type="caution">
    <text evidence="3">The sequence shown here is derived from an EMBL/GenBank/DDBJ whole genome shotgun (WGS) entry which is preliminary data.</text>
</comment>
<reference evidence="3" key="1">
    <citation type="journal article" date="2020" name="mSystems">
        <title>Genome- and Community-Level Interaction Insights into Carbon Utilization and Element Cycling Functions of Hydrothermarchaeota in Hydrothermal Sediment.</title>
        <authorList>
            <person name="Zhou Z."/>
            <person name="Liu Y."/>
            <person name="Xu W."/>
            <person name="Pan J."/>
            <person name="Luo Z.H."/>
            <person name="Li M."/>
        </authorList>
    </citation>
    <scope>NUCLEOTIDE SEQUENCE [LARGE SCALE GENOMIC DNA]</scope>
    <source>
        <strain evidence="3">SpSt-508</strain>
    </source>
</reference>
<organism evidence="3">
    <name type="scientific">Schlesneria paludicola</name>
    <dbReference type="NCBI Taxonomy" id="360056"/>
    <lineage>
        <taxon>Bacteria</taxon>
        <taxon>Pseudomonadati</taxon>
        <taxon>Planctomycetota</taxon>
        <taxon>Planctomycetia</taxon>
        <taxon>Planctomycetales</taxon>
        <taxon>Planctomycetaceae</taxon>
        <taxon>Schlesneria</taxon>
    </lineage>
</organism>
<dbReference type="PANTHER" id="PTHR30093:SF2">
    <property type="entry name" value="TYPE II SECRETION SYSTEM PROTEIN H"/>
    <property type="match status" value="1"/>
</dbReference>
<gene>
    <name evidence="3" type="ORF">ENS64_11370</name>
</gene>
<dbReference type="AlphaFoldDB" id="A0A7C4QPX3"/>
<keyword evidence="1" id="KW-0812">Transmembrane</keyword>
<evidence type="ECO:0000256" key="1">
    <source>
        <dbReference type="SAM" id="Phobius"/>
    </source>
</evidence>
<evidence type="ECO:0000259" key="2">
    <source>
        <dbReference type="Pfam" id="PF07596"/>
    </source>
</evidence>
<dbReference type="Pfam" id="PF07963">
    <property type="entry name" value="N_methyl"/>
    <property type="match status" value="1"/>
</dbReference>
<name>A0A7C4QPX3_9PLAN</name>
<keyword evidence="1" id="KW-1133">Transmembrane helix</keyword>
<dbReference type="InterPro" id="IPR045584">
    <property type="entry name" value="Pilin-like"/>
</dbReference>
<dbReference type="InterPro" id="IPR012902">
    <property type="entry name" value="N_methyl_site"/>
</dbReference>
<feature type="domain" description="DUF1559" evidence="2">
    <location>
        <begin position="39"/>
        <end position="339"/>
    </location>
</feature>
<feature type="transmembrane region" description="Helical" evidence="1">
    <location>
        <begin position="20"/>
        <end position="38"/>
    </location>
</feature>
<dbReference type="EMBL" id="DSVQ01000015">
    <property type="protein sequence ID" value="HGT39843.1"/>
    <property type="molecule type" value="Genomic_DNA"/>
</dbReference>
<dbReference type="InterPro" id="IPR027558">
    <property type="entry name" value="Pre_pil_HX9DG_C"/>
</dbReference>
<proteinExistence type="predicted"/>
<dbReference type="PROSITE" id="PS00409">
    <property type="entry name" value="PROKAR_NTER_METHYL"/>
    <property type="match status" value="1"/>
</dbReference>
<dbReference type="PANTHER" id="PTHR30093">
    <property type="entry name" value="GENERAL SECRETION PATHWAY PROTEIN G"/>
    <property type="match status" value="1"/>
</dbReference>
<dbReference type="NCBIfam" id="TIGR02532">
    <property type="entry name" value="IV_pilin_GFxxxE"/>
    <property type="match status" value="1"/>
</dbReference>
<protein>
    <submittedName>
        <fullName evidence="3">DUF1559 domain-containing protein</fullName>
    </submittedName>
</protein>
<sequence length="358" mass="39035">MLHRLRSATVRQRGFTLIELLVVIAIIAILIALLLPAVQQAREAARRTQCRNHLKQLGLALHNYHDVFNQFPRGAYGVGWSQTSNPCTAVNAAPGAWGSEWEGHSVHWMLLPYMDQAPLYNQLDQNASWTRDCNNLGPNSLNLQRAARTKIPAFNCPSDLAMPVIDGTNNYCFSVGPHIGWGDVTPSNQIGMFSRRFSKAVRDVTDGLSNTICGSEIIKGDVNDGQYTFGTDYIRNQPLPTGMNVKPTVALMEAYSAQCAAGTADHRSSAGRNWASPMMYDTLFNTLAPPNTPFHTCHVCTGCGRGDASGQWPARSRHVGGAHALMGDGAVKFISENMDTPLYQNLGSANGNDQVGEF</sequence>
<dbReference type="Pfam" id="PF07596">
    <property type="entry name" value="SBP_bac_10"/>
    <property type="match status" value="1"/>
</dbReference>
<evidence type="ECO:0000313" key="3">
    <source>
        <dbReference type="EMBL" id="HGT39843.1"/>
    </source>
</evidence>
<dbReference type="SUPFAM" id="SSF54523">
    <property type="entry name" value="Pili subunits"/>
    <property type="match status" value="1"/>
</dbReference>
<dbReference type="NCBIfam" id="TIGR04294">
    <property type="entry name" value="pre_pil_HX9DG"/>
    <property type="match status" value="1"/>
</dbReference>
<accession>A0A7C4QPX3</accession>
<dbReference type="Gene3D" id="3.30.700.10">
    <property type="entry name" value="Glycoprotein, Type 4 Pilin"/>
    <property type="match status" value="1"/>
</dbReference>